<proteinExistence type="inferred from homology"/>
<evidence type="ECO:0000256" key="1">
    <source>
        <dbReference type="ARBA" id="ARBA00022490"/>
    </source>
</evidence>
<feature type="binding site" evidence="3">
    <location>
        <begin position="253"/>
        <end position="258"/>
    </location>
    <ligand>
        <name>Mo-bis(molybdopterin guanine dinucleotide)</name>
        <dbReference type="ChEBI" id="CHEBI:60539"/>
    </ligand>
</feature>
<dbReference type="AlphaFoldDB" id="A0A0D0IK58"/>
<dbReference type="GO" id="GO:0097163">
    <property type="term" value="F:sulfur carrier activity"/>
    <property type="evidence" value="ECO:0007669"/>
    <property type="project" value="UniProtKB-UniRule"/>
</dbReference>
<dbReference type="PIRSF" id="PIRSF015626">
    <property type="entry name" value="FdhD"/>
    <property type="match status" value="1"/>
</dbReference>
<protein>
    <recommendedName>
        <fullName evidence="3">Sulfur carrier protein FdhD</fullName>
    </recommendedName>
</protein>
<evidence type="ECO:0000313" key="4">
    <source>
        <dbReference type="EMBL" id="CAH0449224.1"/>
    </source>
</evidence>
<dbReference type="Gene3D" id="3.40.140.10">
    <property type="entry name" value="Cytidine Deaminase, domain 2"/>
    <property type="match status" value="1"/>
</dbReference>
<sequence>MQCWIRQTINFFRKTKNTEKLTALLQQKEDILAVEIPVSLVYNGISHAVMMCSPNNLEDFALGFSLTEGIINKPEDIYGIDVVEVCNGIEVQIELSSRKFMALKEHRRNLTGRTGCGICGTEQLNQVYKTFPKLDCTFQFDLNLLDSCLIDLQKNQLLGCKTGATHACAFFDLYGSMLAIYEDVGRHVALDKLLGWHAKSGKPRGFILASSRASYEMVQKTVACGVEMLVTISAATDLAVTMAEKHNLTLIGFAREGKGNIYSGHLRLHN</sequence>
<dbReference type="NCBIfam" id="TIGR00129">
    <property type="entry name" value="fdhD_narQ"/>
    <property type="match status" value="1"/>
</dbReference>
<comment type="subcellular location">
    <subcellularLocation>
        <location evidence="3">Cytoplasm</location>
    </subcellularLocation>
</comment>
<dbReference type="KEGG" id="hix:NTHI723_01713"/>
<dbReference type="PANTHER" id="PTHR30592:SF1">
    <property type="entry name" value="SULFUR CARRIER PROTEIN FDHD"/>
    <property type="match status" value="1"/>
</dbReference>
<evidence type="ECO:0000313" key="7">
    <source>
        <dbReference type="Proteomes" id="UP000837924"/>
    </source>
</evidence>
<keyword evidence="1 3" id="KW-0963">Cytoplasm</keyword>
<dbReference type="EMBL" id="JMQP01000002">
    <property type="protein sequence ID" value="KIS35874.1"/>
    <property type="molecule type" value="Genomic_DNA"/>
</dbReference>
<comment type="similarity">
    <text evidence="3">Belongs to the FdhD family.</text>
</comment>
<reference evidence="5 6" key="1">
    <citation type="submission" date="2014-05" db="EMBL/GenBank/DDBJ databases">
        <title>Methylome analysis of the phasevarions of Haemophilus influenzae.</title>
        <authorList>
            <person name="Atack J.M."/>
            <person name="Fox K.L."/>
            <person name="Power P.M."/>
            <person name="Clark T."/>
            <person name="Jurcisek J."/>
            <person name="Korlach J."/>
            <person name="Bakaletz L.O."/>
            <person name="Jennings M.P."/>
        </authorList>
    </citation>
    <scope>NUCLEOTIDE SEQUENCE [LARGE SCALE GENOMIC DNA]</scope>
    <source>
        <strain evidence="5 6">1209</strain>
    </source>
</reference>
<dbReference type="Gene3D" id="3.10.20.10">
    <property type="match status" value="1"/>
</dbReference>
<evidence type="ECO:0000256" key="3">
    <source>
        <dbReference type="HAMAP-Rule" id="MF_00187"/>
    </source>
</evidence>
<accession>A0A0D0IK58</accession>
<dbReference type="GO" id="GO:0006777">
    <property type="term" value="P:Mo-molybdopterin cofactor biosynthetic process"/>
    <property type="evidence" value="ECO:0007669"/>
    <property type="project" value="UniProtKB-UniRule"/>
</dbReference>
<dbReference type="InterPro" id="IPR003786">
    <property type="entry name" value="FdhD"/>
</dbReference>
<feature type="active site" description="Cysteine persulfide intermediate" evidence="3">
    <location>
        <position position="116"/>
    </location>
</feature>
<dbReference type="Pfam" id="PF02634">
    <property type="entry name" value="FdhD-NarQ"/>
    <property type="match status" value="1"/>
</dbReference>
<dbReference type="Proteomes" id="UP000837924">
    <property type="component" value="Chromosome"/>
</dbReference>
<reference evidence="4" key="3">
    <citation type="submission" date="2024-01" db="EMBL/GenBank/DDBJ databases">
        <authorList>
            <person name="Riesbeck K."/>
        </authorList>
    </citation>
    <scope>NUCLEOTIDE SEQUENCE</scope>
    <source>
        <strain evidence="4">KR271</strain>
    </source>
</reference>
<dbReference type="GO" id="GO:0005737">
    <property type="term" value="C:cytoplasm"/>
    <property type="evidence" value="ECO:0007669"/>
    <property type="project" value="UniProtKB-SubCell"/>
</dbReference>
<gene>
    <name evidence="3" type="primary">fdhD</name>
    <name evidence="4" type="ORF">KRLU271_LOCUS980</name>
    <name evidence="5" type="ORF">NTHI1209_01492</name>
</gene>
<dbReference type="PATRIC" id="fig|727.529.peg.1151"/>
<reference evidence="7" key="2">
    <citation type="submission" date="2021-11" db="EMBL/GenBank/DDBJ databases">
        <authorList>
            <person name="Riesbeck K."/>
        </authorList>
    </citation>
    <scope>NUCLEOTIDE SEQUENCE [LARGE SCALE GENOMIC DNA]</scope>
</reference>
<evidence type="ECO:0000313" key="5">
    <source>
        <dbReference type="EMBL" id="KIS35874.1"/>
    </source>
</evidence>
<organism evidence="5 6">
    <name type="scientific">Haemophilus influenzae</name>
    <dbReference type="NCBI Taxonomy" id="727"/>
    <lineage>
        <taxon>Bacteria</taxon>
        <taxon>Pseudomonadati</taxon>
        <taxon>Pseudomonadota</taxon>
        <taxon>Gammaproteobacteria</taxon>
        <taxon>Pasteurellales</taxon>
        <taxon>Pasteurellaceae</taxon>
        <taxon>Haemophilus</taxon>
    </lineage>
</organism>
<evidence type="ECO:0000256" key="2">
    <source>
        <dbReference type="ARBA" id="ARBA00023150"/>
    </source>
</evidence>
<keyword evidence="2 3" id="KW-0501">Molybdenum cofactor biosynthesis</keyword>
<dbReference type="RefSeq" id="WP_005649892.1">
    <property type="nucleotide sequence ID" value="NZ_AP018768.1"/>
</dbReference>
<name>A0A0D0IK58_HAEIF</name>
<comment type="function">
    <text evidence="3">Required for formate dehydrogenase (FDH) activity. Acts as a sulfur carrier protein that transfers sulfur from IscS to the molybdenum cofactor prior to its insertion into FDH.</text>
</comment>
<dbReference type="SUPFAM" id="SSF53927">
    <property type="entry name" value="Cytidine deaminase-like"/>
    <property type="match status" value="1"/>
</dbReference>
<dbReference type="HAMAP" id="MF_00187">
    <property type="entry name" value="FdhD"/>
    <property type="match status" value="1"/>
</dbReference>
<dbReference type="OMA" id="RYCAGAT"/>
<evidence type="ECO:0000313" key="6">
    <source>
        <dbReference type="Proteomes" id="UP000050700"/>
    </source>
</evidence>
<dbReference type="GO" id="GO:0016783">
    <property type="term" value="F:sulfurtransferase activity"/>
    <property type="evidence" value="ECO:0007669"/>
    <property type="project" value="InterPro"/>
</dbReference>
<dbReference type="InterPro" id="IPR016193">
    <property type="entry name" value="Cytidine_deaminase-like"/>
</dbReference>
<dbReference type="EMBL" id="OV040584">
    <property type="protein sequence ID" value="CAH0449224.1"/>
    <property type="molecule type" value="Genomic_DNA"/>
</dbReference>
<dbReference type="SMR" id="A0A0D0IK58"/>
<dbReference type="PANTHER" id="PTHR30592">
    <property type="entry name" value="FORMATE DEHYDROGENASE"/>
    <property type="match status" value="1"/>
</dbReference>
<dbReference type="Proteomes" id="UP000050700">
    <property type="component" value="Unassembled WGS sequence"/>
</dbReference>